<gene>
    <name evidence="1" type="ORF">N7463_010382</name>
</gene>
<evidence type="ECO:0000313" key="1">
    <source>
        <dbReference type="EMBL" id="KAJ5494295.1"/>
    </source>
</evidence>
<evidence type="ECO:0000313" key="2">
    <source>
        <dbReference type="Proteomes" id="UP001149954"/>
    </source>
</evidence>
<name>A0A9W9XKJ4_9EURO</name>
<reference evidence="1" key="1">
    <citation type="submission" date="2022-12" db="EMBL/GenBank/DDBJ databases">
        <authorList>
            <person name="Petersen C."/>
        </authorList>
    </citation>
    <scope>NUCLEOTIDE SEQUENCE</scope>
    <source>
        <strain evidence="1">IBT 29495</strain>
    </source>
</reference>
<comment type="caution">
    <text evidence="1">The sequence shown here is derived from an EMBL/GenBank/DDBJ whole genome shotgun (WGS) entry which is preliminary data.</text>
</comment>
<sequence length="113" mass="12711">MYTAINGEKRRYNRFYTTTHRPPPFNLTAIFGPGIMFVNYGASGMNTRCNFDPKIHAQPVYHLQPYLVSQLLGTQPWSSINRAFKTGAQTEPPDSIALTNLPQAFFIARTIGS</sequence>
<dbReference type="Proteomes" id="UP001149954">
    <property type="component" value="Unassembled WGS sequence"/>
</dbReference>
<protein>
    <submittedName>
        <fullName evidence="1">Uncharacterized protein</fullName>
    </submittedName>
</protein>
<organism evidence="1 2">
    <name type="scientific">Penicillium fimorum</name>
    <dbReference type="NCBI Taxonomy" id="1882269"/>
    <lineage>
        <taxon>Eukaryota</taxon>
        <taxon>Fungi</taxon>
        <taxon>Dikarya</taxon>
        <taxon>Ascomycota</taxon>
        <taxon>Pezizomycotina</taxon>
        <taxon>Eurotiomycetes</taxon>
        <taxon>Eurotiomycetidae</taxon>
        <taxon>Eurotiales</taxon>
        <taxon>Aspergillaceae</taxon>
        <taxon>Penicillium</taxon>
    </lineage>
</organism>
<keyword evidence="2" id="KW-1185">Reference proteome</keyword>
<reference evidence="1" key="2">
    <citation type="journal article" date="2023" name="IMA Fungus">
        <title>Comparative genomic study of the Penicillium genus elucidates a diverse pangenome and 15 lateral gene transfer events.</title>
        <authorList>
            <person name="Petersen C."/>
            <person name="Sorensen T."/>
            <person name="Nielsen M.R."/>
            <person name="Sondergaard T.E."/>
            <person name="Sorensen J.L."/>
            <person name="Fitzpatrick D.A."/>
            <person name="Frisvad J.C."/>
            <person name="Nielsen K.L."/>
        </authorList>
    </citation>
    <scope>NUCLEOTIDE SEQUENCE</scope>
    <source>
        <strain evidence="1">IBT 29495</strain>
    </source>
</reference>
<dbReference type="AlphaFoldDB" id="A0A9W9XKJ4"/>
<accession>A0A9W9XKJ4</accession>
<dbReference type="EMBL" id="JAPWDS010000006">
    <property type="protein sequence ID" value="KAJ5494295.1"/>
    <property type="molecule type" value="Genomic_DNA"/>
</dbReference>
<proteinExistence type="predicted"/>